<gene>
    <name evidence="1" type="ORF">V5799_011271</name>
</gene>
<dbReference type="EMBL" id="JARKHS020015722">
    <property type="protein sequence ID" value="KAK8774194.1"/>
    <property type="molecule type" value="Genomic_DNA"/>
</dbReference>
<name>A0AAQ4EHK8_AMBAM</name>
<evidence type="ECO:0000313" key="2">
    <source>
        <dbReference type="Proteomes" id="UP001321473"/>
    </source>
</evidence>
<sequence>MSTVTMDEKCMNEKNRAICFLQQRPINVFSRAFEKQNTYFETELKLGKVYGSRRALFKRQDQYSEVLDNDMFHLILRVPVEGPCLSLIFPGVDEPRPKEVLN</sequence>
<dbReference type="AlphaFoldDB" id="A0AAQ4EHK8"/>
<organism evidence="1 2">
    <name type="scientific">Amblyomma americanum</name>
    <name type="common">Lone star tick</name>
    <dbReference type="NCBI Taxonomy" id="6943"/>
    <lineage>
        <taxon>Eukaryota</taxon>
        <taxon>Metazoa</taxon>
        <taxon>Ecdysozoa</taxon>
        <taxon>Arthropoda</taxon>
        <taxon>Chelicerata</taxon>
        <taxon>Arachnida</taxon>
        <taxon>Acari</taxon>
        <taxon>Parasitiformes</taxon>
        <taxon>Ixodida</taxon>
        <taxon>Ixodoidea</taxon>
        <taxon>Ixodidae</taxon>
        <taxon>Amblyomminae</taxon>
        <taxon>Amblyomma</taxon>
    </lineage>
</organism>
<evidence type="ECO:0000313" key="1">
    <source>
        <dbReference type="EMBL" id="KAK8774194.1"/>
    </source>
</evidence>
<dbReference type="Proteomes" id="UP001321473">
    <property type="component" value="Unassembled WGS sequence"/>
</dbReference>
<proteinExistence type="predicted"/>
<protein>
    <submittedName>
        <fullName evidence="1">Uncharacterized protein</fullName>
    </submittedName>
</protein>
<accession>A0AAQ4EHK8</accession>
<comment type="caution">
    <text evidence="1">The sequence shown here is derived from an EMBL/GenBank/DDBJ whole genome shotgun (WGS) entry which is preliminary data.</text>
</comment>
<keyword evidence="2" id="KW-1185">Reference proteome</keyword>
<reference evidence="1 2" key="1">
    <citation type="journal article" date="2023" name="Arcadia Sci">
        <title>De novo assembly of a long-read Amblyomma americanum tick genome.</title>
        <authorList>
            <person name="Chou S."/>
            <person name="Poskanzer K.E."/>
            <person name="Rollins M."/>
            <person name="Thuy-Boun P.S."/>
        </authorList>
    </citation>
    <scope>NUCLEOTIDE SEQUENCE [LARGE SCALE GENOMIC DNA]</scope>
    <source>
        <strain evidence="1">F_SG_1</strain>
        <tissue evidence="1">Salivary glands</tissue>
    </source>
</reference>